<protein>
    <submittedName>
        <fullName evidence="2">Uncharacterized protein</fullName>
    </submittedName>
</protein>
<keyword evidence="1" id="KW-0812">Transmembrane</keyword>
<feature type="transmembrane region" description="Helical" evidence="1">
    <location>
        <begin position="120"/>
        <end position="139"/>
    </location>
</feature>
<accession>A0A2K8Z9Q4</accession>
<proteinExistence type="predicted"/>
<organism evidence="2 3">
    <name type="scientific">Spirosoma pollinicola</name>
    <dbReference type="NCBI Taxonomy" id="2057025"/>
    <lineage>
        <taxon>Bacteria</taxon>
        <taxon>Pseudomonadati</taxon>
        <taxon>Bacteroidota</taxon>
        <taxon>Cytophagia</taxon>
        <taxon>Cytophagales</taxon>
        <taxon>Cytophagaceae</taxon>
        <taxon>Spirosoma</taxon>
    </lineage>
</organism>
<keyword evidence="1" id="KW-1133">Transmembrane helix</keyword>
<name>A0A2K8Z9Q4_9BACT</name>
<reference evidence="2 3" key="1">
    <citation type="submission" date="2017-11" db="EMBL/GenBank/DDBJ databases">
        <title>Taxonomic description and genome sequences of Spirosoma HA7 sp. nov., isolated from pollen microhabitat of Corylus avellana.</title>
        <authorList>
            <person name="Ambika Manirajan B."/>
            <person name="Suarez C."/>
            <person name="Ratering S."/>
            <person name="Geissler-Plaum R."/>
            <person name="Cardinale M."/>
            <person name="Sylvia S."/>
        </authorList>
    </citation>
    <scope>NUCLEOTIDE SEQUENCE [LARGE SCALE GENOMIC DNA]</scope>
    <source>
        <strain evidence="2 3">HA7</strain>
    </source>
</reference>
<feature type="transmembrane region" description="Helical" evidence="1">
    <location>
        <begin position="6"/>
        <end position="24"/>
    </location>
</feature>
<keyword evidence="3" id="KW-1185">Reference proteome</keyword>
<gene>
    <name evidence="2" type="ORF">CWM47_35085</name>
</gene>
<feature type="transmembrane region" description="Helical" evidence="1">
    <location>
        <begin position="36"/>
        <end position="58"/>
    </location>
</feature>
<keyword evidence="1" id="KW-0472">Membrane</keyword>
<feature type="transmembrane region" description="Helical" evidence="1">
    <location>
        <begin position="78"/>
        <end position="99"/>
    </location>
</feature>
<evidence type="ECO:0000313" key="3">
    <source>
        <dbReference type="Proteomes" id="UP000232883"/>
    </source>
</evidence>
<evidence type="ECO:0000256" key="1">
    <source>
        <dbReference type="SAM" id="Phobius"/>
    </source>
</evidence>
<dbReference type="RefSeq" id="WP_100993157.1">
    <property type="nucleotide sequence ID" value="NZ_CP025096.1"/>
</dbReference>
<dbReference type="KEGG" id="spir:CWM47_35085"/>
<dbReference type="EMBL" id="CP025096">
    <property type="protein sequence ID" value="AUD06618.1"/>
    <property type="molecule type" value="Genomic_DNA"/>
</dbReference>
<evidence type="ECO:0000313" key="2">
    <source>
        <dbReference type="EMBL" id="AUD06618.1"/>
    </source>
</evidence>
<feature type="transmembrane region" description="Helical" evidence="1">
    <location>
        <begin position="151"/>
        <end position="170"/>
    </location>
</feature>
<dbReference type="AlphaFoldDB" id="A0A2K8Z9Q4"/>
<dbReference type="Proteomes" id="UP000232883">
    <property type="component" value="Chromosome"/>
</dbReference>
<sequence>MQLLAYIVFVITALFFMGLAILTVSEPSRGVDSSMGYGWGAIILSLGFTLSSLILLLVVRSTGGLDWVAQQAGTRTTLLIVFWLAMSITTFLGAILKLESFKEATSPPFLQALAVGQPQLWVPFLWLMVCLLSLNPGWLSTLSLGWFNIPFWLGFSISTLFTAGFVVVYIHDSIQQRTAQVATRIDDQTRWHQQRLAQVAGHKPDDSIFGLLGFTNQYQDDDVRQAALAKIKSHPDWETQLLDLLANQSSYTYVYSFLGSNPVAHPDDFIQPLNQSIAFLSDDIVADVNGRETNLQHWTFGSYNIEHLLRALDTQFGGQLVTFYPNVLKVQQALNTPGPYPEGDKRVRFDVTDVVDGWLKAHKK</sequence>
<dbReference type="OrthoDB" id="940374at2"/>